<organism evidence="1 2">
    <name type="scientific">Actinomadura harenae</name>
    <dbReference type="NCBI Taxonomy" id="2483351"/>
    <lineage>
        <taxon>Bacteria</taxon>
        <taxon>Bacillati</taxon>
        <taxon>Actinomycetota</taxon>
        <taxon>Actinomycetes</taxon>
        <taxon>Streptosporangiales</taxon>
        <taxon>Thermomonosporaceae</taxon>
        <taxon>Actinomadura</taxon>
    </lineage>
</organism>
<proteinExistence type="predicted"/>
<keyword evidence="2" id="KW-1185">Reference proteome</keyword>
<dbReference type="RefSeq" id="WP_122193997.1">
    <property type="nucleotide sequence ID" value="NZ_JBHSKC010000022.1"/>
</dbReference>
<gene>
    <name evidence="1" type="ORF">EBO15_09700</name>
</gene>
<protein>
    <submittedName>
        <fullName evidence="1">Uncharacterized protein</fullName>
    </submittedName>
</protein>
<evidence type="ECO:0000313" key="1">
    <source>
        <dbReference type="EMBL" id="RMI45476.1"/>
    </source>
</evidence>
<name>A0A3M2M7A8_9ACTN</name>
<sequence length="77" mass="8871">MATEVLATTRDPRTFVDPDVWDREIALLVRDNPFDRVMAERIFGQGIAYLITAMEKWDDKAVRAVEWRSLAGAERFA</sequence>
<dbReference type="OrthoDB" id="5328543at2"/>
<comment type="caution">
    <text evidence="1">The sequence shown here is derived from an EMBL/GenBank/DDBJ whole genome shotgun (WGS) entry which is preliminary data.</text>
</comment>
<reference evidence="1 2" key="1">
    <citation type="submission" date="2018-10" db="EMBL/GenBank/DDBJ databases">
        <title>Isolation from soil.</title>
        <authorList>
            <person name="Hu J."/>
        </authorList>
    </citation>
    <scope>NUCLEOTIDE SEQUENCE [LARGE SCALE GENOMIC DNA]</scope>
    <source>
        <strain evidence="1 2">NEAU-Ht49</strain>
    </source>
</reference>
<dbReference type="AlphaFoldDB" id="A0A3M2M7A8"/>
<dbReference type="Proteomes" id="UP000282674">
    <property type="component" value="Unassembled WGS sequence"/>
</dbReference>
<dbReference type="EMBL" id="RFFG01000013">
    <property type="protein sequence ID" value="RMI45476.1"/>
    <property type="molecule type" value="Genomic_DNA"/>
</dbReference>
<accession>A0A3M2M7A8</accession>
<evidence type="ECO:0000313" key="2">
    <source>
        <dbReference type="Proteomes" id="UP000282674"/>
    </source>
</evidence>